<dbReference type="PROSITE" id="PS51257">
    <property type="entry name" value="PROKAR_LIPOPROTEIN"/>
    <property type="match status" value="1"/>
</dbReference>
<organism evidence="3 4">
    <name type="scientific">Vibrio lentus</name>
    <dbReference type="NCBI Taxonomy" id="136468"/>
    <lineage>
        <taxon>Bacteria</taxon>
        <taxon>Pseudomonadati</taxon>
        <taxon>Pseudomonadota</taxon>
        <taxon>Gammaproteobacteria</taxon>
        <taxon>Vibrionales</taxon>
        <taxon>Vibrionaceae</taxon>
        <taxon>Vibrio</taxon>
    </lineage>
</organism>
<reference evidence="1" key="2">
    <citation type="submission" date="2016-07" db="EMBL/GenBank/DDBJ databases">
        <authorList>
            <person name="Kauffman K."/>
            <person name="Arevalo P."/>
            <person name="Polz M.F."/>
        </authorList>
    </citation>
    <scope>NUCLEOTIDE SEQUENCE</scope>
    <source>
        <strain evidence="2">10N.261.48.A1</strain>
        <strain evidence="1">10N.286.55.E1</strain>
    </source>
</reference>
<dbReference type="Proteomes" id="UP000239763">
    <property type="component" value="Unassembled WGS sequence"/>
</dbReference>
<protein>
    <submittedName>
        <fullName evidence="3">ATPase</fullName>
    </submittedName>
</protein>
<reference evidence="4 5" key="1">
    <citation type="submission" date="2016-07" db="EMBL/GenBank/DDBJ databases">
        <title>Nontailed viruses are major unrecognized killers of bacteria in the ocean.</title>
        <authorList>
            <person name="Kauffman K."/>
            <person name="Hussain F."/>
            <person name="Yang J."/>
            <person name="Arevalo P."/>
            <person name="Brown J."/>
            <person name="Cutler M."/>
            <person name="Kelly L."/>
            <person name="Polz M.F."/>
        </authorList>
    </citation>
    <scope>NUCLEOTIDE SEQUENCE [LARGE SCALE GENOMIC DNA]</scope>
    <source>
        <strain evidence="4">10N.261.46.F8</strain>
        <strain evidence="5">10N.261.48.A1</strain>
    </source>
</reference>
<accession>A0A2J6UEU4</accession>
<gene>
    <name evidence="3" type="ORF">BCT49_07720</name>
    <name evidence="2" type="ORF">BCT50_03025</name>
    <name evidence="1" type="ORF">BCV38_20145</name>
</gene>
<reference evidence="3 6" key="4">
    <citation type="journal article" date="2018" name="Nature">
        <title>A major lineage of non-tailed dsDNA viruses as unrecognized killers of marine bacteria.</title>
        <authorList>
            <person name="Kauffman K.M."/>
            <person name="Hussain F.A."/>
            <person name="Yang J."/>
            <person name="Arevalo P."/>
            <person name="Brown J.M."/>
            <person name="Chang W.K."/>
            <person name="VanInsberghe D."/>
            <person name="Elsherbini J."/>
            <person name="Sharma R.S."/>
            <person name="Cutler M.B."/>
            <person name="Kelly L."/>
            <person name="Polz M.F."/>
        </authorList>
    </citation>
    <scope>NUCLEOTIDE SEQUENCE</scope>
    <source>
        <strain evidence="3">10N.261.46.F8</strain>
        <strain evidence="2">10N.261.48.A1</strain>
        <strain evidence="1 6">10N.286.55.E1</strain>
    </source>
</reference>
<dbReference type="AlphaFoldDB" id="A0A2J6UEU4"/>
<dbReference type="GeneID" id="69651961"/>
<keyword evidence="6" id="KW-1185">Reference proteome</keyword>
<dbReference type="OrthoDB" id="5898842at2"/>
<name>A0A2J6UEU4_9VIBR</name>
<dbReference type="EMBL" id="MCZK01000117">
    <property type="protein sequence ID" value="PMM69185.1"/>
    <property type="molecule type" value="Genomic_DNA"/>
</dbReference>
<sequence>MRWIVITLIAFFTSACTHLDTSNSSVIEQLEERFEFDMTTDEDSMPRSVAFIRDLNVREPKATFLVRYKPDASEFVAKLSDRFKSESISKDRYKVELADHDQEKNILIIGRYVRIKSSDCGVMVFSKREDYQFGCSVEHNRNISLVNPIKKAK</sequence>
<dbReference type="RefSeq" id="WP_017077514.1">
    <property type="nucleotide sequence ID" value="NZ_CAWNVI010000117.1"/>
</dbReference>
<dbReference type="EMBL" id="MCSB01000010">
    <property type="protein sequence ID" value="PME30264.1"/>
    <property type="molecule type" value="Genomic_DNA"/>
</dbReference>
<evidence type="ECO:0000313" key="5">
    <source>
        <dbReference type="Proteomes" id="UP000235554"/>
    </source>
</evidence>
<evidence type="ECO:0000313" key="1">
    <source>
        <dbReference type="EMBL" id="PME30264.1"/>
    </source>
</evidence>
<proteinExistence type="predicted"/>
<evidence type="ECO:0000313" key="6">
    <source>
        <dbReference type="Proteomes" id="UP000239763"/>
    </source>
</evidence>
<dbReference type="Proteomes" id="UP000235406">
    <property type="component" value="Unassembled WGS sequence"/>
</dbReference>
<reference evidence="3" key="3">
    <citation type="submission" date="2016-07" db="EMBL/GenBank/DDBJ databases">
        <authorList>
            <person name="Wan K."/>
            <person name="Booth B."/>
            <person name="Spirohn K."/>
            <person name="Hao T."/>
            <person name="Hu Y."/>
            <person name="Calderwood M."/>
            <person name="Hill D."/>
            <person name="Mohr S."/>
            <person name="Vidal M."/>
            <person name="Celniker S."/>
            <person name="Perrimon N."/>
        </authorList>
    </citation>
    <scope>NUCLEOTIDE SEQUENCE</scope>
    <source>
        <strain evidence="3">10N.261.46.F8</strain>
    </source>
</reference>
<evidence type="ECO:0000313" key="2">
    <source>
        <dbReference type="EMBL" id="PMM63438.1"/>
    </source>
</evidence>
<dbReference type="EMBL" id="MCZJ01000001">
    <property type="protein sequence ID" value="PMM63438.1"/>
    <property type="molecule type" value="Genomic_DNA"/>
</dbReference>
<dbReference type="Proteomes" id="UP000235554">
    <property type="component" value="Unassembled WGS sequence"/>
</dbReference>
<comment type="caution">
    <text evidence="3">The sequence shown here is derived from an EMBL/GenBank/DDBJ whole genome shotgun (WGS) entry which is preliminary data.</text>
</comment>
<evidence type="ECO:0000313" key="3">
    <source>
        <dbReference type="EMBL" id="PMM69185.1"/>
    </source>
</evidence>
<evidence type="ECO:0000313" key="4">
    <source>
        <dbReference type="Proteomes" id="UP000235406"/>
    </source>
</evidence>